<comment type="caution">
    <text evidence="1">The sequence shown here is derived from an EMBL/GenBank/DDBJ whole genome shotgun (WGS) entry which is preliminary data.</text>
</comment>
<protein>
    <submittedName>
        <fullName evidence="1">Uncharacterized protein</fullName>
    </submittedName>
</protein>
<dbReference type="EMBL" id="CAJOBJ010201149">
    <property type="protein sequence ID" value="CAF4983558.1"/>
    <property type="molecule type" value="Genomic_DNA"/>
</dbReference>
<dbReference type="AlphaFoldDB" id="A0A8S3DMZ9"/>
<proteinExistence type="predicted"/>
<evidence type="ECO:0000313" key="2">
    <source>
        <dbReference type="Proteomes" id="UP000681720"/>
    </source>
</evidence>
<reference evidence="1" key="1">
    <citation type="submission" date="2021-02" db="EMBL/GenBank/DDBJ databases">
        <authorList>
            <person name="Nowell W R."/>
        </authorList>
    </citation>
    <scope>NUCLEOTIDE SEQUENCE</scope>
</reference>
<gene>
    <name evidence="1" type="ORF">GIL414_LOCUS56190</name>
</gene>
<organism evidence="1 2">
    <name type="scientific">Rotaria magnacalcarata</name>
    <dbReference type="NCBI Taxonomy" id="392030"/>
    <lineage>
        <taxon>Eukaryota</taxon>
        <taxon>Metazoa</taxon>
        <taxon>Spiralia</taxon>
        <taxon>Gnathifera</taxon>
        <taxon>Rotifera</taxon>
        <taxon>Eurotatoria</taxon>
        <taxon>Bdelloidea</taxon>
        <taxon>Philodinida</taxon>
        <taxon>Philodinidae</taxon>
        <taxon>Rotaria</taxon>
    </lineage>
</organism>
<accession>A0A8S3DMZ9</accession>
<feature type="non-terminal residue" evidence="1">
    <location>
        <position position="1"/>
    </location>
</feature>
<name>A0A8S3DMZ9_9BILA</name>
<feature type="non-terminal residue" evidence="1">
    <location>
        <position position="48"/>
    </location>
</feature>
<dbReference type="Proteomes" id="UP000681720">
    <property type="component" value="Unassembled WGS sequence"/>
</dbReference>
<evidence type="ECO:0000313" key="1">
    <source>
        <dbReference type="EMBL" id="CAF4983558.1"/>
    </source>
</evidence>
<sequence length="48" mass="5463">MKQTGTLSSDQFVEQLKQYGLILDGNILESFLKRFNIDLTLTNGLVPY</sequence>